<dbReference type="InterPro" id="IPR007446">
    <property type="entry name" value="PilP"/>
</dbReference>
<dbReference type="RefSeq" id="WP_100278105.1">
    <property type="nucleotide sequence ID" value="NZ_CP018799.1"/>
</dbReference>
<name>A0A2K8KZU8_MARES</name>
<dbReference type="Gene3D" id="2.30.30.830">
    <property type="match status" value="1"/>
</dbReference>
<gene>
    <name evidence="2" type="ORF">Ga0123461_1915</name>
</gene>
<protein>
    <submittedName>
        <fullName evidence="2">Tfp pilus assembly protein PilP</fullName>
    </submittedName>
</protein>
<accession>A0A2K8KZU8</accession>
<dbReference type="KEGG" id="maes:Ga0123461_1915"/>
<dbReference type="Pfam" id="PF04351">
    <property type="entry name" value="PilP"/>
    <property type="match status" value="1"/>
</dbReference>
<keyword evidence="1" id="KW-0732">Signal</keyword>
<keyword evidence="3" id="KW-1185">Reference proteome</keyword>
<dbReference type="Proteomes" id="UP000231701">
    <property type="component" value="Chromosome"/>
</dbReference>
<evidence type="ECO:0000313" key="3">
    <source>
        <dbReference type="Proteomes" id="UP000231701"/>
    </source>
</evidence>
<reference evidence="2 3" key="1">
    <citation type="submission" date="2016-12" db="EMBL/GenBank/DDBJ databases">
        <title>Isolation and genomic insights into novel planktonic Zetaproteobacteria from stratified waters of the Chesapeake Bay.</title>
        <authorList>
            <person name="McAllister S.M."/>
            <person name="Kato S."/>
            <person name="Chan C.S."/>
            <person name="Chiu B.K."/>
            <person name="Field E.K."/>
        </authorList>
    </citation>
    <scope>NUCLEOTIDE SEQUENCE [LARGE SCALE GENOMIC DNA]</scope>
    <source>
        <strain evidence="2 3">CP-5</strain>
    </source>
</reference>
<feature type="chain" id="PRO_5014920612" evidence="1">
    <location>
        <begin position="21"/>
        <end position="165"/>
    </location>
</feature>
<feature type="signal peptide" evidence="1">
    <location>
        <begin position="1"/>
        <end position="20"/>
    </location>
</feature>
<organism evidence="2 3">
    <name type="scientific">Mariprofundus aestuarium</name>
    <dbReference type="NCBI Taxonomy" id="1921086"/>
    <lineage>
        <taxon>Bacteria</taxon>
        <taxon>Pseudomonadati</taxon>
        <taxon>Pseudomonadota</taxon>
        <taxon>Candidatius Mariprofundia</taxon>
        <taxon>Mariprofundales</taxon>
        <taxon>Mariprofundaceae</taxon>
        <taxon>Mariprofundus</taxon>
    </lineage>
</organism>
<evidence type="ECO:0000313" key="2">
    <source>
        <dbReference type="EMBL" id="ATX80322.1"/>
    </source>
</evidence>
<dbReference type="EMBL" id="CP018799">
    <property type="protein sequence ID" value="ATX80322.1"/>
    <property type="molecule type" value="Genomic_DNA"/>
</dbReference>
<dbReference type="AlphaFoldDB" id="A0A2K8KZU8"/>
<proteinExistence type="predicted"/>
<dbReference type="OrthoDB" id="5296580at2"/>
<evidence type="ECO:0000256" key="1">
    <source>
        <dbReference type="SAM" id="SignalP"/>
    </source>
</evidence>
<sequence length="165" mass="18560">MKLWAGLLAICLTGVFTASAEDIAPTEEEITPDAMQHQITAPEIDFENMRDPFSSYLVRMALRGKATLLDTQMRLSNRKREKLEDYDLSTLHLVAIFKMGGEHVAMVEDTTAKGFIVRRGNYLGQNNGKIEKITDDTVFLVEQVLNPAGEIIDRQVTLTMKEVNE</sequence>